<comment type="caution">
    <text evidence="1">The sequence shown here is derived from an EMBL/GenBank/DDBJ whole genome shotgun (WGS) entry which is preliminary data.</text>
</comment>
<name>A0A7J8Z7N5_9ROSI</name>
<protein>
    <submittedName>
        <fullName evidence="1">Uncharacterized protein</fullName>
    </submittedName>
</protein>
<keyword evidence="2" id="KW-1185">Reference proteome</keyword>
<gene>
    <name evidence="1" type="ORF">Golax_019774</name>
</gene>
<dbReference type="Proteomes" id="UP000593574">
    <property type="component" value="Unassembled WGS sequence"/>
</dbReference>
<feature type="non-terminal residue" evidence="1">
    <location>
        <position position="57"/>
    </location>
</feature>
<evidence type="ECO:0000313" key="2">
    <source>
        <dbReference type="Proteomes" id="UP000593574"/>
    </source>
</evidence>
<reference evidence="1 2" key="1">
    <citation type="journal article" date="2019" name="Genome Biol. Evol.">
        <title>Insights into the evolution of the New World diploid cottons (Gossypium, subgenus Houzingenia) based on genome sequencing.</title>
        <authorList>
            <person name="Grover C.E."/>
            <person name="Arick M.A. 2nd"/>
            <person name="Thrash A."/>
            <person name="Conover J.L."/>
            <person name="Sanders W.S."/>
            <person name="Peterson D.G."/>
            <person name="Frelichowski J.E."/>
            <person name="Scheffler J.A."/>
            <person name="Scheffler B.E."/>
            <person name="Wendel J.F."/>
        </authorList>
    </citation>
    <scope>NUCLEOTIDE SEQUENCE [LARGE SCALE GENOMIC DNA]</scope>
    <source>
        <strain evidence="1">4</strain>
        <tissue evidence="1">Leaf</tissue>
    </source>
</reference>
<accession>A0A7J8Z7N5</accession>
<dbReference type="AlphaFoldDB" id="A0A7J8Z7N5"/>
<dbReference type="EMBL" id="JABEZV010000003">
    <property type="protein sequence ID" value="MBA0707755.1"/>
    <property type="molecule type" value="Genomic_DNA"/>
</dbReference>
<proteinExistence type="predicted"/>
<sequence>MEKRYDIEKFNEITNFGLWQVRMVTILVQSILKRSLQGKSWRMQTKQSRGSLMRRNL</sequence>
<evidence type="ECO:0000313" key="1">
    <source>
        <dbReference type="EMBL" id="MBA0707755.1"/>
    </source>
</evidence>
<organism evidence="1 2">
    <name type="scientific">Gossypium laxum</name>
    <dbReference type="NCBI Taxonomy" id="34288"/>
    <lineage>
        <taxon>Eukaryota</taxon>
        <taxon>Viridiplantae</taxon>
        <taxon>Streptophyta</taxon>
        <taxon>Embryophyta</taxon>
        <taxon>Tracheophyta</taxon>
        <taxon>Spermatophyta</taxon>
        <taxon>Magnoliopsida</taxon>
        <taxon>eudicotyledons</taxon>
        <taxon>Gunneridae</taxon>
        <taxon>Pentapetalae</taxon>
        <taxon>rosids</taxon>
        <taxon>malvids</taxon>
        <taxon>Malvales</taxon>
        <taxon>Malvaceae</taxon>
        <taxon>Malvoideae</taxon>
        <taxon>Gossypium</taxon>
    </lineage>
</organism>